<dbReference type="GO" id="GO:0046872">
    <property type="term" value="F:metal ion binding"/>
    <property type="evidence" value="ECO:0007669"/>
    <property type="project" value="UniProtKB-KW"/>
</dbReference>
<evidence type="ECO:0000256" key="19">
    <source>
        <dbReference type="ARBA" id="ARBA00075580"/>
    </source>
</evidence>
<evidence type="ECO:0000313" key="26">
    <source>
        <dbReference type="EnsemblMetazoa" id="XP_038056586.1"/>
    </source>
</evidence>
<evidence type="ECO:0000256" key="7">
    <source>
        <dbReference type="ARBA" id="ARBA00022553"/>
    </source>
</evidence>
<evidence type="ECO:0000256" key="16">
    <source>
        <dbReference type="ARBA" id="ARBA00048336"/>
    </source>
</evidence>
<dbReference type="Gene3D" id="3.60.40.10">
    <property type="entry name" value="PPM-type phosphatase domain"/>
    <property type="match status" value="1"/>
</dbReference>
<evidence type="ECO:0000256" key="23">
    <source>
        <dbReference type="RuleBase" id="RU003465"/>
    </source>
</evidence>
<comment type="catalytic activity">
    <reaction evidence="16">
        <text>O-phospho-L-threonyl-[protein] + H2O = L-threonyl-[protein] + phosphate</text>
        <dbReference type="Rhea" id="RHEA:47004"/>
        <dbReference type="Rhea" id="RHEA-COMP:11060"/>
        <dbReference type="Rhea" id="RHEA-COMP:11605"/>
        <dbReference type="ChEBI" id="CHEBI:15377"/>
        <dbReference type="ChEBI" id="CHEBI:30013"/>
        <dbReference type="ChEBI" id="CHEBI:43474"/>
        <dbReference type="ChEBI" id="CHEBI:61977"/>
        <dbReference type="EC" id="3.1.3.16"/>
    </reaction>
</comment>
<organism evidence="26 27">
    <name type="scientific">Patiria miniata</name>
    <name type="common">Bat star</name>
    <name type="synonym">Asterina miniata</name>
    <dbReference type="NCBI Taxonomy" id="46514"/>
    <lineage>
        <taxon>Eukaryota</taxon>
        <taxon>Metazoa</taxon>
        <taxon>Echinodermata</taxon>
        <taxon>Eleutherozoa</taxon>
        <taxon>Asterozoa</taxon>
        <taxon>Asteroidea</taxon>
        <taxon>Valvatacea</taxon>
        <taxon>Valvatida</taxon>
        <taxon>Asterinidae</taxon>
        <taxon>Patiria</taxon>
    </lineage>
</organism>
<dbReference type="InterPro" id="IPR001932">
    <property type="entry name" value="PPM-type_phosphatase-like_dom"/>
</dbReference>
<reference evidence="26" key="1">
    <citation type="submission" date="2022-11" db="UniProtKB">
        <authorList>
            <consortium name="EnsemblMetazoa"/>
        </authorList>
    </citation>
    <scope>IDENTIFICATION</scope>
</reference>
<feature type="compositionally biased region" description="Low complexity" evidence="24">
    <location>
        <begin position="435"/>
        <end position="453"/>
    </location>
</feature>
<comment type="similarity">
    <text evidence="23">Belongs to the PP2C family.</text>
</comment>
<evidence type="ECO:0000256" key="6">
    <source>
        <dbReference type="ARBA" id="ARBA00022490"/>
    </source>
</evidence>
<sequence length="667" mass="72970">MGADPRLDVANFKKFLEEFSSTHAGTDNLPFSSLTCHMTREEIEGECLEWVTNCLVGQNKAPYVLAAAIARTTVDIVLGKDMTTFVVDDEGRYGDDDDVTCTLYDAGQIFPLVWTTVNDLCQRWKTDLPELRLPPRLHQVSQHAVKNTRKRMEDKHVIVPDLNTLFNLGNDKERAFYAVYDGHGGTDAAMYACQHIHGNAIRQDCFLDDPSKALAKSFQITDEGFLKKARREGLGSGSTGVAVIIESDKLHISWLGDSQVYLMRDGQPITLMDPHKPERPDEKTRIEQLGGCVLFFGVWRVNGTLAVSRAIGDPDQKPYVSSDADMKTLPLTGNEDCIIIACDGLWDVVEPKTVCRIIQQSINGDSSMDSVAHRLVVEAKSSGSNDNITVLVVFLNPTQREIKEEEEIDGAVDEEQNQEKDTEGGTEDEKDGGDPQDSMDSDQQSGSNSQSGDTTTDVAGPSESVDSEANSNNNNQRTRLGSNLAARRRAASNPSNLAVGSGLTPSPKERKGLQARRRSGSDDSAYQSGSSPLGSADCVTPETKNDTTKKPVSVGRHRSFPASTKRLGKNTCRVRKTKSVKAANKTNAVIGDLVAPTSGLEISSQQREDEAKRTVPTASHKSMPITIKPKTVQRSKPTPRQAEMAGMLKNKPKFTSKSRFPNLDPQT</sequence>
<dbReference type="PROSITE" id="PS51746">
    <property type="entry name" value="PPM_2"/>
    <property type="match status" value="1"/>
</dbReference>
<dbReference type="SMART" id="SM00332">
    <property type="entry name" value="PP2Cc"/>
    <property type="match status" value="1"/>
</dbReference>
<evidence type="ECO:0000256" key="4">
    <source>
        <dbReference type="ARBA" id="ARBA00004496"/>
    </source>
</evidence>
<name>A0A913ZZT8_PATMI</name>
<evidence type="ECO:0000256" key="17">
    <source>
        <dbReference type="ARBA" id="ARBA00063519"/>
    </source>
</evidence>
<dbReference type="FunFam" id="3.60.40.10:FF:000021">
    <property type="entry name" value="Protein phosphatase, Mg2+/Mn2+-dependent, 1E"/>
    <property type="match status" value="1"/>
</dbReference>
<dbReference type="Pfam" id="PF00481">
    <property type="entry name" value="PP2C"/>
    <property type="match status" value="1"/>
</dbReference>
<dbReference type="RefSeq" id="XP_038056586.1">
    <property type="nucleotide sequence ID" value="XM_038200658.1"/>
</dbReference>
<evidence type="ECO:0000259" key="25">
    <source>
        <dbReference type="PROSITE" id="PS51746"/>
    </source>
</evidence>
<feature type="domain" description="PPM-type phosphatase" evidence="25">
    <location>
        <begin position="137"/>
        <end position="395"/>
    </location>
</feature>
<dbReference type="GO" id="GO:0005737">
    <property type="term" value="C:cytoplasm"/>
    <property type="evidence" value="ECO:0007669"/>
    <property type="project" value="UniProtKB-SubCell"/>
</dbReference>
<evidence type="ECO:0000256" key="21">
    <source>
        <dbReference type="ARBA" id="ARBA00078590"/>
    </source>
</evidence>
<evidence type="ECO:0000256" key="9">
    <source>
        <dbReference type="ARBA" id="ARBA00022737"/>
    </source>
</evidence>
<dbReference type="PANTHER" id="PTHR13832">
    <property type="entry name" value="PROTEIN PHOSPHATASE 2C"/>
    <property type="match status" value="1"/>
</dbReference>
<feature type="compositionally biased region" description="Polar residues" evidence="24">
    <location>
        <begin position="657"/>
        <end position="667"/>
    </location>
</feature>
<evidence type="ECO:0000256" key="3">
    <source>
        <dbReference type="ARBA" id="ARBA00004123"/>
    </source>
</evidence>
<proteinExistence type="inferred from homology"/>
<comment type="subcellular location">
    <subcellularLocation>
        <location evidence="4">Cytoplasm</location>
    </subcellularLocation>
    <subcellularLocation>
        <location evidence="3">Nucleus</location>
    </subcellularLocation>
</comment>
<keyword evidence="12 23" id="KW-0904">Protein phosphatase</keyword>
<comment type="cofactor">
    <cofactor evidence="1">
        <name>Mn(2+)</name>
        <dbReference type="ChEBI" id="CHEBI:29035"/>
    </cofactor>
</comment>
<keyword evidence="11" id="KW-0460">Magnesium</keyword>
<dbReference type="OMA" id="LEWVTNC"/>
<keyword evidence="9" id="KW-0677">Repeat</keyword>
<evidence type="ECO:0000256" key="14">
    <source>
        <dbReference type="ARBA" id="ARBA00023242"/>
    </source>
</evidence>
<keyword evidence="13" id="KW-0464">Manganese</keyword>
<evidence type="ECO:0000256" key="11">
    <source>
        <dbReference type="ARBA" id="ARBA00022842"/>
    </source>
</evidence>
<evidence type="ECO:0000256" key="22">
    <source>
        <dbReference type="ARBA" id="ARBA00079435"/>
    </source>
</evidence>
<dbReference type="AlphaFoldDB" id="A0A913ZZT8"/>
<dbReference type="CDD" id="cd00143">
    <property type="entry name" value="PP2Cc"/>
    <property type="match status" value="1"/>
</dbReference>
<keyword evidence="27" id="KW-1185">Reference proteome</keyword>
<dbReference type="InterPro" id="IPR015655">
    <property type="entry name" value="PP2C"/>
</dbReference>
<evidence type="ECO:0000256" key="18">
    <source>
        <dbReference type="ARBA" id="ARBA00070214"/>
    </source>
</evidence>
<comment type="subunit">
    <text evidence="17">Heterotrimer. Interacts with PAX1 and ARHGEF6 (or ARHGEF7).</text>
</comment>
<dbReference type="SUPFAM" id="SSF81606">
    <property type="entry name" value="PP2C-like"/>
    <property type="match status" value="1"/>
</dbReference>
<evidence type="ECO:0000313" key="27">
    <source>
        <dbReference type="Proteomes" id="UP000887568"/>
    </source>
</evidence>
<evidence type="ECO:0000256" key="2">
    <source>
        <dbReference type="ARBA" id="ARBA00001946"/>
    </source>
</evidence>
<dbReference type="EC" id="3.1.3.16" evidence="5"/>
<keyword evidence="10 23" id="KW-0378">Hydrolase</keyword>
<dbReference type="PROSITE" id="PS01032">
    <property type="entry name" value="PPM_1"/>
    <property type="match status" value="1"/>
</dbReference>
<feature type="compositionally biased region" description="Polar residues" evidence="24">
    <location>
        <begin position="522"/>
        <end position="533"/>
    </location>
</feature>
<dbReference type="OrthoDB" id="10264738at2759"/>
<comment type="catalytic activity">
    <reaction evidence="15">
        <text>O-phospho-L-seryl-[protein] + H2O = L-seryl-[protein] + phosphate</text>
        <dbReference type="Rhea" id="RHEA:20629"/>
        <dbReference type="Rhea" id="RHEA-COMP:9863"/>
        <dbReference type="Rhea" id="RHEA-COMP:11604"/>
        <dbReference type="ChEBI" id="CHEBI:15377"/>
        <dbReference type="ChEBI" id="CHEBI:29999"/>
        <dbReference type="ChEBI" id="CHEBI:43474"/>
        <dbReference type="ChEBI" id="CHEBI:83421"/>
        <dbReference type="EC" id="3.1.3.16"/>
    </reaction>
</comment>
<dbReference type="GeneID" id="119728425"/>
<accession>A0A913ZZT8</accession>
<evidence type="ECO:0000256" key="24">
    <source>
        <dbReference type="SAM" id="MobiDB-lite"/>
    </source>
</evidence>
<dbReference type="GO" id="GO:0004722">
    <property type="term" value="F:protein serine/threonine phosphatase activity"/>
    <property type="evidence" value="ECO:0007669"/>
    <property type="project" value="UniProtKB-EC"/>
</dbReference>
<comment type="cofactor">
    <cofactor evidence="2">
        <name>Mg(2+)</name>
        <dbReference type="ChEBI" id="CHEBI:18420"/>
    </cofactor>
</comment>
<keyword evidence="8" id="KW-0479">Metal-binding</keyword>
<feature type="compositionally biased region" description="Acidic residues" evidence="24">
    <location>
        <begin position="405"/>
        <end position="416"/>
    </location>
</feature>
<keyword evidence="6" id="KW-0963">Cytoplasm</keyword>
<feature type="compositionally biased region" description="Low complexity" evidence="24">
    <location>
        <begin position="479"/>
        <end position="498"/>
    </location>
</feature>
<feature type="compositionally biased region" description="Polar residues" evidence="24">
    <location>
        <begin position="467"/>
        <end position="478"/>
    </location>
</feature>
<evidence type="ECO:0000256" key="15">
    <source>
        <dbReference type="ARBA" id="ARBA00047761"/>
    </source>
</evidence>
<dbReference type="InterPro" id="IPR036457">
    <property type="entry name" value="PPM-type-like_dom_sf"/>
</dbReference>
<feature type="region of interest" description="Disordered" evidence="24">
    <location>
        <begin position="405"/>
        <end position="570"/>
    </location>
</feature>
<evidence type="ECO:0000256" key="10">
    <source>
        <dbReference type="ARBA" id="ARBA00022801"/>
    </source>
</evidence>
<dbReference type="InterPro" id="IPR000222">
    <property type="entry name" value="PP2C_BS"/>
</dbReference>
<evidence type="ECO:0000256" key="1">
    <source>
        <dbReference type="ARBA" id="ARBA00001936"/>
    </source>
</evidence>
<protein>
    <recommendedName>
        <fullName evidence="18">Protein phosphatase 1E</fullName>
        <ecNumber evidence="5">3.1.3.16</ecNumber>
    </recommendedName>
    <alternativeName>
        <fullName evidence="21">Ca(2+)/calmodulin-dependent protein kinase phosphatase N</fullName>
    </alternativeName>
    <alternativeName>
        <fullName evidence="19">CaMKP-nucleus</fullName>
    </alternativeName>
    <alternativeName>
        <fullName evidence="20">Partner of PIX 1</fullName>
    </alternativeName>
    <alternativeName>
        <fullName evidence="22">Partner of PIX-alpha</fullName>
    </alternativeName>
</protein>
<evidence type="ECO:0000256" key="12">
    <source>
        <dbReference type="ARBA" id="ARBA00022912"/>
    </source>
</evidence>
<evidence type="ECO:0000256" key="8">
    <source>
        <dbReference type="ARBA" id="ARBA00022723"/>
    </source>
</evidence>
<evidence type="ECO:0000256" key="5">
    <source>
        <dbReference type="ARBA" id="ARBA00013081"/>
    </source>
</evidence>
<dbReference type="PANTHER" id="PTHR13832:SF818">
    <property type="entry name" value="SD03870P"/>
    <property type="match status" value="1"/>
</dbReference>
<dbReference type="SMART" id="SM00331">
    <property type="entry name" value="PP2C_SIG"/>
    <property type="match status" value="1"/>
</dbReference>
<dbReference type="EnsemblMetazoa" id="XM_038200658.1">
    <property type="protein sequence ID" value="XP_038056586.1"/>
    <property type="gene ID" value="LOC119728425"/>
</dbReference>
<feature type="region of interest" description="Disordered" evidence="24">
    <location>
        <begin position="601"/>
        <end position="667"/>
    </location>
</feature>
<keyword evidence="14" id="KW-0539">Nucleus</keyword>
<evidence type="ECO:0000256" key="13">
    <source>
        <dbReference type="ARBA" id="ARBA00023211"/>
    </source>
</evidence>
<evidence type="ECO:0000256" key="20">
    <source>
        <dbReference type="ARBA" id="ARBA00075701"/>
    </source>
</evidence>
<dbReference type="Proteomes" id="UP000887568">
    <property type="component" value="Unplaced"/>
</dbReference>
<dbReference type="GO" id="GO:0005634">
    <property type="term" value="C:nucleus"/>
    <property type="evidence" value="ECO:0007669"/>
    <property type="project" value="UniProtKB-SubCell"/>
</dbReference>
<keyword evidence="7" id="KW-0597">Phosphoprotein</keyword>